<dbReference type="Proteomes" id="UP000006263">
    <property type="component" value="Unassembled WGS sequence"/>
</dbReference>
<organism evidence="1 2">
    <name type="scientific">Paraglaciecola mesophila KMM 241</name>
    <dbReference type="NCBI Taxonomy" id="1128912"/>
    <lineage>
        <taxon>Bacteria</taxon>
        <taxon>Pseudomonadati</taxon>
        <taxon>Pseudomonadota</taxon>
        <taxon>Gammaproteobacteria</taxon>
        <taxon>Alteromonadales</taxon>
        <taxon>Alteromonadaceae</taxon>
        <taxon>Paraglaciecola</taxon>
    </lineage>
</organism>
<accession>K6YGY8</accession>
<reference evidence="1 2" key="1">
    <citation type="journal article" date="2017" name="Antonie Van Leeuwenhoek">
        <title>Rhizobium rhizosphaerae sp. nov., a novel species isolated from rice rhizosphere.</title>
        <authorList>
            <person name="Zhao J.J."/>
            <person name="Zhang J."/>
            <person name="Zhang R.J."/>
            <person name="Zhang C.W."/>
            <person name="Yin H.Q."/>
            <person name="Zhang X.X."/>
        </authorList>
    </citation>
    <scope>NUCLEOTIDE SEQUENCE [LARGE SCALE GENOMIC DNA]</scope>
    <source>
        <strain evidence="1 2">KMM 241</strain>
    </source>
</reference>
<gene>
    <name evidence="1" type="ORF">GMES_0942</name>
</gene>
<protein>
    <submittedName>
        <fullName evidence="1">Uncharacterized protein</fullName>
    </submittedName>
</protein>
<evidence type="ECO:0000313" key="2">
    <source>
        <dbReference type="Proteomes" id="UP000006263"/>
    </source>
</evidence>
<comment type="caution">
    <text evidence="1">The sequence shown here is derived from an EMBL/GenBank/DDBJ whole genome shotgun (WGS) entry which is preliminary data.</text>
</comment>
<dbReference type="AlphaFoldDB" id="K6YGY8"/>
<sequence length="41" mass="4895">MNTVNRKMVKPAQSLLNRFISFYRAWAIFKQPCHIHHLPIS</sequence>
<evidence type="ECO:0000313" key="1">
    <source>
        <dbReference type="EMBL" id="GAC23241.1"/>
    </source>
</evidence>
<dbReference type="EMBL" id="BAEP01000018">
    <property type="protein sequence ID" value="GAC23241.1"/>
    <property type="molecule type" value="Genomic_DNA"/>
</dbReference>
<name>K6YGY8_9ALTE</name>
<proteinExistence type="predicted"/>